<dbReference type="RefSeq" id="WP_377319238.1">
    <property type="nucleotide sequence ID" value="NZ_JBHSNF010000001.1"/>
</dbReference>
<keyword evidence="2" id="KW-1185">Reference proteome</keyword>
<dbReference type="EC" id="1.14.-.-" evidence="1"/>
<evidence type="ECO:0000313" key="2">
    <source>
        <dbReference type="Proteomes" id="UP001596114"/>
    </source>
</evidence>
<dbReference type="Gene3D" id="3.30.70.100">
    <property type="match status" value="1"/>
</dbReference>
<sequence>MTTPTPASHAASIFRIDRFVVPADALPAFMERLRFTQRTLDTVPGCKQNLLLQREDRPGEIDIITLVEWSNAEAIAAARTTMQERYAEEGFDPAAFIQKLGVQADMGVYRNA</sequence>
<name>A0ABW0QMK5_9GAMM</name>
<accession>A0ABW0QMK5</accession>
<dbReference type="Proteomes" id="UP001596114">
    <property type="component" value="Unassembled WGS sequence"/>
</dbReference>
<organism evidence="1 2">
    <name type="scientific">Rhodanobacter ginsengisoli</name>
    <dbReference type="NCBI Taxonomy" id="418646"/>
    <lineage>
        <taxon>Bacteria</taxon>
        <taxon>Pseudomonadati</taxon>
        <taxon>Pseudomonadota</taxon>
        <taxon>Gammaproteobacteria</taxon>
        <taxon>Lysobacterales</taxon>
        <taxon>Rhodanobacteraceae</taxon>
        <taxon>Rhodanobacter</taxon>
    </lineage>
</organism>
<protein>
    <submittedName>
        <fullName evidence="1">Antibiotic biosynthesis monooxygenase family protein</fullName>
        <ecNumber evidence="1">1.14.-.-</ecNumber>
    </submittedName>
</protein>
<comment type="caution">
    <text evidence="1">The sequence shown here is derived from an EMBL/GenBank/DDBJ whole genome shotgun (WGS) entry which is preliminary data.</text>
</comment>
<dbReference type="EMBL" id="JBHSNF010000001">
    <property type="protein sequence ID" value="MFC5525806.1"/>
    <property type="molecule type" value="Genomic_DNA"/>
</dbReference>
<keyword evidence="1" id="KW-0503">Monooxygenase</keyword>
<reference evidence="2" key="1">
    <citation type="journal article" date="2019" name="Int. J. Syst. Evol. Microbiol.">
        <title>The Global Catalogue of Microorganisms (GCM) 10K type strain sequencing project: providing services to taxonomists for standard genome sequencing and annotation.</title>
        <authorList>
            <consortium name="The Broad Institute Genomics Platform"/>
            <consortium name="The Broad Institute Genome Sequencing Center for Infectious Disease"/>
            <person name="Wu L."/>
            <person name="Ma J."/>
        </authorList>
    </citation>
    <scope>NUCLEOTIDE SEQUENCE [LARGE SCALE GENOMIC DNA]</scope>
    <source>
        <strain evidence="2">CGMCC 1.16619</strain>
    </source>
</reference>
<proteinExistence type="predicted"/>
<keyword evidence="1" id="KW-0560">Oxidoreductase</keyword>
<dbReference type="SUPFAM" id="SSF54909">
    <property type="entry name" value="Dimeric alpha+beta barrel"/>
    <property type="match status" value="1"/>
</dbReference>
<dbReference type="GO" id="GO:0004497">
    <property type="term" value="F:monooxygenase activity"/>
    <property type="evidence" value="ECO:0007669"/>
    <property type="project" value="UniProtKB-KW"/>
</dbReference>
<dbReference type="InterPro" id="IPR011008">
    <property type="entry name" value="Dimeric_a/b-barrel"/>
</dbReference>
<gene>
    <name evidence="1" type="ORF">ACFPPA_08640</name>
</gene>
<evidence type="ECO:0000313" key="1">
    <source>
        <dbReference type="EMBL" id="MFC5525806.1"/>
    </source>
</evidence>